<accession>A0A9J6CAB9</accession>
<dbReference type="PANTHER" id="PTHR43775:SF23">
    <property type="entry name" value="FATTY ACID SYNTHASE 3"/>
    <property type="match status" value="1"/>
</dbReference>
<dbReference type="CDD" id="cd05195">
    <property type="entry name" value="enoyl_red"/>
    <property type="match status" value="1"/>
</dbReference>
<comment type="caution">
    <text evidence="7">The sequence shown here is derived from an EMBL/GenBank/DDBJ whole genome shotgun (WGS) entry which is preliminary data.</text>
</comment>
<dbReference type="SMART" id="SM00829">
    <property type="entry name" value="PKS_ER"/>
    <property type="match status" value="1"/>
</dbReference>
<dbReference type="InterPro" id="IPR049391">
    <property type="entry name" value="FAS_pseudo-KR"/>
</dbReference>
<dbReference type="InterPro" id="IPR013968">
    <property type="entry name" value="PKS_KR"/>
</dbReference>
<evidence type="ECO:0000256" key="3">
    <source>
        <dbReference type="ARBA" id="ARBA00022679"/>
    </source>
</evidence>
<keyword evidence="4" id="KW-0511">Multifunctional enzyme</keyword>
<dbReference type="InterPro" id="IPR020806">
    <property type="entry name" value="PKS_PP-bd"/>
</dbReference>
<proteinExistence type="predicted"/>
<dbReference type="GO" id="GO:0004312">
    <property type="term" value="F:fatty acid synthase activity"/>
    <property type="evidence" value="ECO:0007669"/>
    <property type="project" value="TreeGrafter"/>
</dbReference>
<dbReference type="Gene3D" id="3.30.70.3290">
    <property type="match status" value="1"/>
</dbReference>
<evidence type="ECO:0000259" key="6">
    <source>
        <dbReference type="PROSITE" id="PS52004"/>
    </source>
</evidence>
<evidence type="ECO:0000313" key="8">
    <source>
        <dbReference type="Proteomes" id="UP001107558"/>
    </source>
</evidence>
<dbReference type="GO" id="GO:0016491">
    <property type="term" value="F:oxidoreductase activity"/>
    <property type="evidence" value="ECO:0007669"/>
    <property type="project" value="InterPro"/>
</dbReference>
<dbReference type="SUPFAM" id="SSF50129">
    <property type="entry name" value="GroES-like"/>
    <property type="match status" value="1"/>
</dbReference>
<dbReference type="Pfam" id="PF08659">
    <property type="entry name" value="KR"/>
    <property type="match status" value="1"/>
</dbReference>
<keyword evidence="8" id="KW-1185">Reference proteome</keyword>
<dbReference type="InterPro" id="IPR016039">
    <property type="entry name" value="Thiolase-like"/>
</dbReference>
<feature type="domain" description="Carrier" evidence="5">
    <location>
        <begin position="1979"/>
        <end position="2055"/>
    </location>
</feature>
<evidence type="ECO:0000256" key="1">
    <source>
        <dbReference type="ARBA" id="ARBA00022450"/>
    </source>
</evidence>
<dbReference type="GO" id="GO:0004315">
    <property type="term" value="F:3-oxoacyl-[acyl-carrier-protein] synthase activity"/>
    <property type="evidence" value="ECO:0007669"/>
    <property type="project" value="InterPro"/>
</dbReference>
<dbReference type="GO" id="GO:0006633">
    <property type="term" value="P:fatty acid biosynthetic process"/>
    <property type="evidence" value="ECO:0007669"/>
    <property type="project" value="InterPro"/>
</dbReference>
<dbReference type="SUPFAM" id="SSF53901">
    <property type="entry name" value="Thiolase-like"/>
    <property type="match status" value="1"/>
</dbReference>
<dbReference type="InterPro" id="IPR016036">
    <property type="entry name" value="Malonyl_transacylase_ACP-bd"/>
</dbReference>
<dbReference type="InterPro" id="IPR014031">
    <property type="entry name" value="Ketoacyl_synth_C"/>
</dbReference>
<keyword evidence="2" id="KW-0597">Phosphoprotein</keyword>
<dbReference type="InterPro" id="IPR050091">
    <property type="entry name" value="PKS_NRPS_Biosynth_Enz"/>
</dbReference>
<dbReference type="Gene3D" id="3.40.366.10">
    <property type="entry name" value="Malonyl-Coenzyme A Acyl Carrier Protein, domain 2"/>
    <property type="match status" value="1"/>
</dbReference>
<dbReference type="SUPFAM" id="SSF47336">
    <property type="entry name" value="ACP-like"/>
    <property type="match status" value="1"/>
</dbReference>
<dbReference type="Pfam" id="PF16197">
    <property type="entry name" value="KAsynt_C_assoc"/>
    <property type="match status" value="1"/>
</dbReference>
<feature type="domain" description="Ketosynthase family 3 (KS3)" evidence="6">
    <location>
        <begin position="5"/>
        <end position="412"/>
    </location>
</feature>
<dbReference type="OrthoDB" id="6432380at2759"/>
<dbReference type="SMART" id="SM00822">
    <property type="entry name" value="PKS_KR"/>
    <property type="match status" value="1"/>
</dbReference>
<protein>
    <submittedName>
        <fullName evidence="7">Uncharacterized protein</fullName>
    </submittedName>
</protein>
<dbReference type="SUPFAM" id="SSF52151">
    <property type="entry name" value="FabD/lysophospholipase-like"/>
    <property type="match status" value="1"/>
</dbReference>
<dbReference type="PANTHER" id="PTHR43775">
    <property type="entry name" value="FATTY ACID SYNTHASE"/>
    <property type="match status" value="1"/>
</dbReference>
<dbReference type="SMART" id="SM00825">
    <property type="entry name" value="PKS_KS"/>
    <property type="match status" value="1"/>
</dbReference>
<dbReference type="Pfam" id="PF21149">
    <property type="entry name" value="FAS_pseudo-KR"/>
    <property type="match status" value="1"/>
</dbReference>
<dbReference type="SUPFAM" id="SSF51735">
    <property type="entry name" value="NAD(P)-binding Rossmann-fold domains"/>
    <property type="match status" value="2"/>
</dbReference>
<sequence length="2055" mass="233458">MSEKSDDVVISGIAGRFPKSRNLKEFSENLFKKVDMTDDSEVLWKHILENIPKRSGKITDLDKFDAKFFSMMNNQANLTDPQLRILFEHVYEAILDAGISPQSLIESNTGVIIGCSMSESMFTYTKGSSVAESGAATYNNGPFFLASKISYTFGFRGPALIIDTACSSAASALNCALKYIKQNECDAAIVAGSHLNLGPRMFIEFSGLGALTPDGISKVFDEDSKGFVRSDAIAAVFLQKRKDAKRIYAQLVHSLSNNDGFKHEGILLPSKEVQQLLMERLYKEVNIDPSEINYFEAHATGTKLGDFQEIGAVDEVFCKKNRQNNLIVGSVKSNLGHAEAASAMPSLAKILIAFESGKIPPNINLNKLREDIPAFAEGRIEVATDAVPLTSEYISMNSFGFGGYNVHLLFKRNSKQKIITNIGNIERMVLWSGRTEDAVHAIFDDIISRPLDIEYIALLQNTQTITPNLNCYRGFGIFKNNEENTICIERNVQSFDGIRRQIVFSYAGMGSQWHKMGQDLMAIELFTESIEKCHEILLENQINLKSILNSNDEKIYENVLNAYVGIISIQIALTDVLYALNVKPDWIVGHSVGEIACAYADGCLTMKEALNIAYLRAKLTLDLNINGGAMAVVGMSSEELEKILSYDIDIACYNAKELITISGNKKVISEFVDQLKSQNIFAKEIECAGVPFHSRHMTVMAKKFEEKLQDLLKTPKMRSNKWITSTYNEENEQNKICNIKYQTDNVTNSVYFDKAIENLPKNSLIIEISPHGLLKTFFKLSSNESIYERLMNKNSKNHKDFFMQSLGKIFQHGVDLDISKLYPAIKFPVSRGTSMISPLIKWNHEHNYFVPMFDHDFEFSRFSKIFNFNSPEYSYVYDHVIDGKAIIPAMFWIHSIWKYFAAFCERKWYETKITLTKVECVQLAYPDKEVKITLLMNRKTGNVEIYCGNNLIMKAIAKCDDNVQIDEIEDSKYSDDDVVLTKDDFYKFVHIHGYHYKEGFQLVHEITNTGLKGKIKWNNNWATFADTLFQMLLIKMTSLNQIGLPRKIEKISFDPILHNKILERAKLNNKQNNQSEILLPIEGRYDLGTIRCGGVEMYEPLPIAINRQEQKNLTHEFYKFISFENDERKFEFSDALKIFSTTIIDRNPKQTYNLIEINDESSDFWAPMLEINSRSMQNVLNIKVLTKTDQKINNVEVITDKDISIFNNIDAIYARYKLNEFEFINKISKVLCKDGILITLEESKVEKCNEKIEILSKLTLKSNQSLIMARMKTEEILLKPVIFKITSNLPEWFENLKQNILNFSKNSNQTVLLYSQEPYVGLLGFYNCLRLEFPEINISCFIIDDTNAPEFDIENSFYKKQFLRGFKKNILKNNQWGTFYHLNMNITCEPVSYKEQCFANYSRRGNLNTIKWHQGPMTVLDNPQNNCDLIKVQYVALNFKDIVYAFGYIPDGVNLIKECSLGLEFGGIRVKTGERVFVLTRNTAGITSYFDTSDKENTIVKKIDDELELIDMTSSLLVYFTVYYSFFYTTKIEKGKSILIHSGAGGVGQAALHTAFNNDLEVFVTVGTEEKRKFLLENFSKLKPENIGNSRDTSFYKMVMTQTNGRGVDYVLNSLSGDKMIASLDCVAKNGCFLEIGQADIMLGTQISLKFLERNISIKSVRADLIDFSIIPEKIFSDILEDFKKGKIKPPSRTVFDANDVVKAFQHMSTGNHIGKIILKIRENLNDEETLPISVTPRFYCNPERSYIIVGGLNGLGFEFSEWLVGRKCRKIIFNSRRGITNQYQIFKINYWKSFGVEVIVNTSDATTEAGCKELIKIANDHGVVDGIFNFAAIIKDGFFSNQTLEAFNQTLAPKAIITKYLHELSLKLCPQLKHFIVYSSVSCGIGMPGQTNYGMANSIMEEIILKRYEMGLPAKALQWGAIADVGILANMGNAEGTKYNFKFSVQSLASFLECHDLLLLHPEPIVTCATFNQHKSLKEGKQRFTEVLMDFFNIEDRSSFSLNSTFSQLGVDSLGGIEIQNMIEREFGVSFTVQELRSMTLGEIDEKIEKKRND</sequence>
<gene>
    <name evidence="7" type="ORF">PVAND_008554</name>
</gene>
<dbReference type="Pfam" id="PF00109">
    <property type="entry name" value="ketoacyl-synt"/>
    <property type="match status" value="1"/>
</dbReference>
<dbReference type="Gene3D" id="3.10.129.110">
    <property type="entry name" value="Polyketide synthase dehydratase"/>
    <property type="match status" value="1"/>
</dbReference>
<keyword evidence="3" id="KW-0808">Transferase</keyword>
<dbReference type="InterPro" id="IPR018201">
    <property type="entry name" value="Ketoacyl_synth_AS"/>
</dbReference>
<dbReference type="InterPro" id="IPR032821">
    <property type="entry name" value="PKS_assoc"/>
</dbReference>
<dbReference type="InterPro" id="IPR020843">
    <property type="entry name" value="ER"/>
</dbReference>
<dbReference type="CDD" id="cd00833">
    <property type="entry name" value="PKS"/>
    <property type="match status" value="1"/>
</dbReference>
<dbReference type="InterPro" id="IPR057326">
    <property type="entry name" value="KR_dom"/>
</dbReference>
<name>A0A9J6CAB9_POLVA</name>
<dbReference type="Pfam" id="PF02801">
    <property type="entry name" value="Ketoacyl-synt_C"/>
    <property type="match status" value="1"/>
</dbReference>
<dbReference type="InterPro" id="IPR036736">
    <property type="entry name" value="ACP-like_sf"/>
</dbReference>
<reference evidence="7" key="1">
    <citation type="submission" date="2021-03" db="EMBL/GenBank/DDBJ databases">
        <title>Chromosome level genome of the anhydrobiotic midge Polypedilum vanderplanki.</title>
        <authorList>
            <person name="Yoshida Y."/>
            <person name="Kikawada T."/>
            <person name="Gusev O."/>
        </authorList>
    </citation>
    <scope>NUCLEOTIDE SEQUENCE</scope>
    <source>
        <strain evidence="7">NIAS01</strain>
        <tissue evidence="7">Whole body or cell culture</tissue>
    </source>
</reference>
<dbReference type="InterPro" id="IPR016035">
    <property type="entry name" value="Acyl_Trfase/lysoPLipase"/>
</dbReference>
<dbReference type="SMART" id="SM00827">
    <property type="entry name" value="PKS_AT"/>
    <property type="match status" value="1"/>
</dbReference>
<dbReference type="InterPro" id="IPR011032">
    <property type="entry name" value="GroES-like_sf"/>
</dbReference>
<dbReference type="Pfam" id="PF00698">
    <property type="entry name" value="Acyl_transf_1"/>
    <property type="match status" value="1"/>
</dbReference>
<dbReference type="PROSITE" id="PS00606">
    <property type="entry name" value="KS3_1"/>
    <property type="match status" value="1"/>
</dbReference>
<dbReference type="InterPro" id="IPR036291">
    <property type="entry name" value="NAD(P)-bd_dom_sf"/>
</dbReference>
<dbReference type="PROSITE" id="PS52004">
    <property type="entry name" value="KS3_2"/>
    <property type="match status" value="1"/>
</dbReference>
<dbReference type="Gene3D" id="3.40.47.10">
    <property type="match status" value="1"/>
</dbReference>
<evidence type="ECO:0000259" key="5">
    <source>
        <dbReference type="PROSITE" id="PS50075"/>
    </source>
</evidence>
<dbReference type="EMBL" id="JADBJN010000002">
    <property type="protein sequence ID" value="KAG5678935.1"/>
    <property type="molecule type" value="Genomic_DNA"/>
</dbReference>
<dbReference type="InterPro" id="IPR014043">
    <property type="entry name" value="Acyl_transferase_dom"/>
</dbReference>
<dbReference type="InterPro" id="IPR020841">
    <property type="entry name" value="PKS_Beta-ketoAc_synthase_dom"/>
</dbReference>
<dbReference type="Pfam" id="PF13602">
    <property type="entry name" value="ADH_zinc_N_2"/>
    <property type="match status" value="1"/>
</dbReference>
<evidence type="ECO:0000313" key="7">
    <source>
        <dbReference type="EMBL" id="KAG5678935.1"/>
    </source>
</evidence>
<organism evidence="7 8">
    <name type="scientific">Polypedilum vanderplanki</name>
    <name type="common">Sleeping chironomid midge</name>
    <dbReference type="NCBI Taxonomy" id="319348"/>
    <lineage>
        <taxon>Eukaryota</taxon>
        <taxon>Metazoa</taxon>
        <taxon>Ecdysozoa</taxon>
        <taxon>Arthropoda</taxon>
        <taxon>Hexapoda</taxon>
        <taxon>Insecta</taxon>
        <taxon>Pterygota</taxon>
        <taxon>Neoptera</taxon>
        <taxon>Endopterygota</taxon>
        <taxon>Diptera</taxon>
        <taxon>Nematocera</taxon>
        <taxon>Chironomoidea</taxon>
        <taxon>Chironomidae</taxon>
        <taxon>Chironominae</taxon>
        <taxon>Polypedilum</taxon>
        <taxon>Polypedilum</taxon>
    </lineage>
</organism>
<dbReference type="Gene3D" id="3.40.50.720">
    <property type="entry name" value="NAD(P)-binding Rossmann-like Domain"/>
    <property type="match status" value="1"/>
</dbReference>
<dbReference type="InterPro" id="IPR014030">
    <property type="entry name" value="Ketoacyl_synth_N"/>
</dbReference>
<dbReference type="InterPro" id="IPR042104">
    <property type="entry name" value="PKS_dehydratase_sf"/>
</dbReference>
<dbReference type="SMART" id="SM00823">
    <property type="entry name" value="PKS_PP"/>
    <property type="match status" value="1"/>
</dbReference>
<dbReference type="Proteomes" id="UP001107558">
    <property type="component" value="Chromosome 2"/>
</dbReference>
<dbReference type="SUPFAM" id="SSF55048">
    <property type="entry name" value="Probable ACP-binding domain of malonyl-CoA ACP transacylase"/>
    <property type="match status" value="1"/>
</dbReference>
<dbReference type="Gene3D" id="3.90.180.10">
    <property type="entry name" value="Medium-chain alcohol dehydrogenases, catalytic domain"/>
    <property type="match status" value="1"/>
</dbReference>
<evidence type="ECO:0000256" key="4">
    <source>
        <dbReference type="ARBA" id="ARBA00023268"/>
    </source>
</evidence>
<dbReference type="InterPro" id="IPR009081">
    <property type="entry name" value="PP-bd_ACP"/>
</dbReference>
<dbReference type="PROSITE" id="PS50075">
    <property type="entry name" value="CARRIER"/>
    <property type="match status" value="1"/>
</dbReference>
<dbReference type="Gene3D" id="1.10.1200.10">
    <property type="entry name" value="ACP-like"/>
    <property type="match status" value="1"/>
</dbReference>
<dbReference type="GO" id="GO:0031177">
    <property type="term" value="F:phosphopantetheine binding"/>
    <property type="evidence" value="ECO:0007669"/>
    <property type="project" value="InterPro"/>
</dbReference>
<keyword evidence="1" id="KW-0596">Phosphopantetheine</keyword>
<dbReference type="Pfam" id="PF00550">
    <property type="entry name" value="PP-binding"/>
    <property type="match status" value="1"/>
</dbReference>
<dbReference type="InterPro" id="IPR001227">
    <property type="entry name" value="Ac_transferase_dom_sf"/>
</dbReference>
<evidence type="ECO:0000256" key="2">
    <source>
        <dbReference type="ARBA" id="ARBA00022553"/>
    </source>
</evidence>